<reference evidence="1" key="2">
    <citation type="journal article" date="2021" name="Genome Biol. Evol.">
        <title>Developing a high-quality reference genome for a parasitic bivalve with doubly uniparental inheritance (Bivalvia: Unionida).</title>
        <authorList>
            <person name="Smith C.H."/>
        </authorList>
    </citation>
    <scope>NUCLEOTIDE SEQUENCE</scope>
    <source>
        <strain evidence="1">CHS0354</strain>
        <tissue evidence="1">Mantle</tissue>
    </source>
</reference>
<accession>A0AAE0SUC0</accession>
<comment type="caution">
    <text evidence="1">The sequence shown here is derived from an EMBL/GenBank/DDBJ whole genome shotgun (WGS) entry which is preliminary data.</text>
</comment>
<gene>
    <name evidence="1" type="ORF">CHS0354_029403</name>
</gene>
<protein>
    <submittedName>
        <fullName evidence="1">Uncharacterized protein</fullName>
    </submittedName>
</protein>
<evidence type="ECO:0000313" key="1">
    <source>
        <dbReference type="EMBL" id="KAK3597835.1"/>
    </source>
</evidence>
<reference evidence="1" key="1">
    <citation type="journal article" date="2021" name="Genome Biol. Evol.">
        <title>A High-Quality Reference Genome for a Parasitic Bivalve with Doubly Uniparental Inheritance (Bivalvia: Unionida).</title>
        <authorList>
            <person name="Smith C.H."/>
        </authorList>
    </citation>
    <scope>NUCLEOTIDE SEQUENCE</scope>
    <source>
        <strain evidence="1">CHS0354</strain>
    </source>
</reference>
<reference evidence="1" key="3">
    <citation type="submission" date="2023-05" db="EMBL/GenBank/DDBJ databases">
        <authorList>
            <person name="Smith C.H."/>
        </authorList>
    </citation>
    <scope>NUCLEOTIDE SEQUENCE</scope>
    <source>
        <strain evidence="1">CHS0354</strain>
        <tissue evidence="1">Mantle</tissue>
    </source>
</reference>
<keyword evidence="2" id="KW-1185">Reference proteome</keyword>
<evidence type="ECO:0000313" key="2">
    <source>
        <dbReference type="Proteomes" id="UP001195483"/>
    </source>
</evidence>
<proteinExistence type="predicted"/>
<name>A0AAE0SUC0_9BIVA</name>
<organism evidence="1 2">
    <name type="scientific">Potamilus streckersoni</name>
    <dbReference type="NCBI Taxonomy" id="2493646"/>
    <lineage>
        <taxon>Eukaryota</taxon>
        <taxon>Metazoa</taxon>
        <taxon>Spiralia</taxon>
        <taxon>Lophotrochozoa</taxon>
        <taxon>Mollusca</taxon>
        <taxon>Bivalvia</taxon>
        <taxon>Autobranchia</taxon>
        <taxon>Heteroconchia</taxon>
        <taxon>Palaeoheterodonta</taxon>
        <taxon>Unionida</taxon>
        <taxon>Unionoidea</taxon>
        <taxon>Unionidae</taxon>
        <taxon>Ambleminae</taxon>
        <taxon>Lampsilini</taxon>
        <taxon>Potamilus</taxon>
    </lineage>
</organism>
<dbReference type="AlphaFoldDB" id="A0AAE0SUC0"/>
<dbReference type="EMBL" id="JAEAOA010001763">
    <property type="protein sequence ID" value="KAK3597835.1"/>
    <property type="molecule type" value="Genomic_DNA"/>
</dbReference>
<sequence>MGKVTQAPLFFRVMGVRSPTEEAFRPMFTDIRELRSLCLTTLMVTLTSTAGPTQRRKIIRKISLTLL</sequence>
<dbReference type="Proteomes" id="UP001195483">
    <property type="component" value="Unassembled WGS sequence"/>
</dbReference>